<protein>
    <submittedName>
        <fullName evidence="4">NADH:flavin oxidoreductase</fullName>
    </submittedName>
</protein>
<dbReference type="Pfam" id="PF00724">
    <property type="entry name" value="Oxidored_FMN"/>
    <property type="match status" value="1"/>
</dbReference>
<sequence length="358" mass="39570">MTDIFQPLNLSSGATLKNRFILAPLTNSQSHVDGTLSDDEYHWLTKRAEGGFSLTMTCAAHVQAVGQGFPGQLGIFSDHHLEGLTRLANGIKQHNSVSLVQLHHAGMRSPADLIGEPPLCPSDNEETGARAMTTEEVEQLSEDFIAAAERAEKAGFEGVELHGAHGYILAQFLSGTINQREDQYGGSLENRGRLIRDIIDGIRARCSPGFILGLRLSPERFDVELTDMLAFTQTILSDGKIDFLDMSLWDVFKEPVEEEFKGRTLLSYFTELERGDIALGIAGKLRTPDEIRQAMAADIDFILLGRGAILHHDYPLQMQADGDFKPVANPVSPEHLRSEGLSDTFVEYMRNWKGFVAE</sequence>
<dbReference type="Proteomes" id="UP001059934">
    <property type="component" value="Chromosome"/>
</dbReference>
<feature type="domain" description="NADH:flavin oxidoreductase/NADH oxidase N-terminal" evidence="3">
    <location>
        <begin position="3"/>
        <end position="317"/>
    </location>
</feature>
<dbReference type="Gene3D" id="3.20.20.70">
    <property type="entry name" value="Aldolase class I"/>
    <property type="match status" value="1"/>
</dbReference>
<keyword evidence="2" id="KW-0560">Oxidoreductase</keyword>
<evidence type="ECO:0000313" key="4">
    <source>
        <dbReference type="EMBL" id="UVW35508.1"/>
    </source>
</evidence>
<name>A0ABY5TNU4_9GAMM</name>
<gene>
    <name evidence="4" type="ORF">NYF23_02580</name>
</gene>
<dbReference type="PANTHER" id="PTHR43656">
    <property type="entry name" value="BINDING OXIDOREDUCTASE, PUTATIVE (AFU_ORTHOLOGUE AFUA_2G08260)-RELATED"/>
    <property type="match status" value="1"/>
</dbReference>
<proteinExistence type="predicted"/>
<evidence type="ECO:0000256" key="1">
    <source>
        <dbReference type="ARBA" id="ARBA00022630"/>
    </source>
</evidence>
<organism evidence="4 5">
    <name type="scientific">SAR92 clade bacterium H455</name>
    <dbReference type="NCBI Taxonomy" id="2974818"/>
    <lineage>
        <taxon>Bacteria</taxon>
        <taxon>Pseudomonadati</taxon>
        <taxon>Pseudomonadota</taxon>
        <taxon>Gammaproteobacteria</taxon>
        <taxon>Cellvibrionales</taxon>
        <taxon>Porticoccaceae</taxon>
        <taxon>SAR92 clade</taxon>
    </lineage>
</organism>
<dbReference type="PANTHER" id="PTHR43656:SF2">
    <property type="entry name" value="BINDING OXIDOREDUCTASE, PUTATIVE (AFU_ORTHOLOGUE AFUA_2G08260)-RELATED"/>
    <property type="match status" value="1"/>
</dbReference>
<dbReference type="InterPro" id="IPR001155">
    <property type="entry name" value="OxRdtase_FMN_N"/>
</dbReference>
<dbReference type="EMBL" id="CP103416">
    <property type="protein sequence ID" value="UVW35508.1"/>
    <property type="molecule type" value="Genomic_DNA"/>
</dbReference>
<evidence type="ECO:0000259" key="3">
    <source>
        <dbReference type="Pfam" id="PF00724"/>
    </source>
</evidence>
<dbReference type="InterPro" id="IPR013785">
    <property type="entry name" value="Aldolase_TIM"/>
</dbReference>
<dbReference type="SUPFAM" id="SSF51395">
    <property type="entry name" value="FMN-linked oxidoreductases"/>
    <property type="match status" value="1"/>
</dbReference>
<evidence type="ECO:0000256" key="2">
    <source>
        <dbReference type="ARBA" id="ARBA00023002"/>
    </source>
</evidence>
<accession>A0ABY5TNU4</accession>
<reference evidence="4" key="1">
    <citation type="submission" date="2022-08" db="EMBL/GenBank/DDBJ databases">
        <title>Catabolic pathway analysis in culturable SAR92 clade bacteria reveals their overlooked roles in DMSP degradation in coastal seas.</title>
        <authorList>
            <person name="He X."/>
            <person name="Zhang X."/>
            <person name="Zhang Y."/>
        </authorList>
    </citation>
    <scope>NUCLEOTIDE SEQUENCE</scope>
    <source>
        <strain evidence="4">H455</strain>
    </source>
</reference>
<evidence type="ECO:0000313" key="5">
    <source>
        <dbReference type="Proteomes" id="UP001059934"/>
    </source>
</evidence>
<dbReference type="InterPro" id="IPR051799">
    <property type="entry name" value="NADH_flavin_oxidoreductase"/>
</dbReference>
<keyword evidence="5" id="KW-1185">Reference proteome</keyword>
<dbReference type="CDD" id="cd02803">
    <property type="entry name" value="OYE_like_FMN_family"/>
    <property type="match status" value="1"/>
</dbReference>
<keyword evidence="1" id="KW-0285">Flavoprotein</keyword>